<name>A0A2C9EFS7_PSEPH</name>
<dbReference type="EMBL" id="CP003190">
    <property type="protein sequence ID" value="AGL82500.1"/>
    <property type="molecule type" value="Genomic_DNA"/>
</dbReference>
<accession>A0A2C9EFS7</accession>
<dbReference type="AlphaFoldDB" id="A0A2C9EFS7"/>
<evidence type="ECO:0008006" key="4">
    <source>
        <dbReference type="Google" id="ProtNLM"/>
    </source>
</evidence>
<keyword evidence="1" id="KW-0732">Signal</keyword>
<dbReference type="HOGENOM" id="CLU_185284_0_0_6"/>
<evidence type="ECO:0000313" key="3">
    <source>
        <dbReference type="Proteomes" id="UP000013940"/>
    </source>
</evidence>
<feature type="chain" id="PRO_5013084384" description="DUF3613 domain-containing protein" evidence="1">
    <location>
        <begin position="22"/>
        <end position="89"/>
    </location>
</feature>
<sequence length="89" mass="9990">MMKLPMFYCTALLALPLAAQAIEAGPASPQQQETEAWLLLQNRNLASSPQPQTATPTERELALQRWLKKYKYEIPDLYDPDAGGKVETK</sequence>
<gene>
    <name evidence="2" type="ORF">PFLCHA0_c07010</name>
</gene>
<dbReference type="GeneID" id="57473683"/>
<protein>
    <recommendedName>
        <fullName evidence="4">DUF3613 domain-containing protein</fullName>
    </recommendedName>
</protein>
<dbReference type="Pfam" id="PF12266">
    <property type="entry name" value="DUF3613"/>
    <property type="match status" value="1"/>
</dbReference>
<evidence type="ECO:0000313" key="2">
    <source>
        <dbReference type="EMBL" id="AGL82500.1"/>
    </source>
</evidence>
<organism evidence="2 3">
    <name type="scientific">Pseudomonas protegens (strain DSM 19095 / LMG 27888 / CFBP 6595 / CHA0)</name>
    <dbReference type="NCBI Taxonomy" id="1124983"/>
    <lineage>
        <taxon>Bacteria</taxon>
        <taxon>Pseudomonadati</taxon>
        <taxon>Pseudomonadota</taxon>
        <taxon>Gammaproteobacteria</taxon>
        <taxon>Pseudomonadales</taxon>
        <taxon>Pseudomonadaceae</taxon>
        <taxon>Pseudomonas</taxon>
    </lineage>
</organism>
<dbReference type="KEGG" id="pprc:PFLCHA0_c07010"/>
<dbReference type="RefSeq" id="WP_015634009.1">
    <property type="nucleotide sequence ID" value="NC_021237.1"/>
</dbReference>
<proteinExistence type="predicted"/>
<dbReference type="Proteomes" id="UP000013940">
    <property type="component" value="Chromosome"/>
</dbReference>
<dbReference type="eggNOG" id="ENOG50339NA">
    <property type="taxonomic scope" value="Bacteria"/>
</dbReference>
<evidence type="ECO:0000256" key="1">
    <source>
        <dbReference type="SAM" id="SignalP"/>
    </source>
</evidence>
<reference evidence="3" key="1">
    <citation type="journal article" date="2014" name="Genome Announc.">
        <title>Full-genome sequence of the plant growth-promoting bacterium Pseudomonas protegens CHA0.</title>
        <authorList>
            <person name="Jousset A."/>
            <person name="Schuldes J."/>
            <person name="Keel C."/>
            <person name="Maurhofer M."/>
            <person name="Daniel R."/>
            <person name="Scheu S."/>
            <person name="Thuermer A."/>
        </authorList>
    </citation>
    <scope>NUCLEOTIDE SEQUENCE [LARGE SCALE GENOMIC DNA]</scope>
    <source>
        <strain evidence="3">DSM 19095 / LMG 27888 / CFBP 6595 / CHA0</strain>
    </source>
</reference>
<feature type="signal peptide" evidence="1">
    <location>
        <begin position="1"/>
        <end position="21"/>
    </location>
</feature>
<dbReference type="InterPro" id="IPR022053">
    <property type="entry name" value="DUF3613"/>
</dbReference>